<feature type="transmembrane region" description="Helical" evidence="6">
    <location>
        <begin position="26"/>
        <end position="44"/>
    </location>
</feature>
<feature type="transmembrane region" description="Helical" evidence="6">
    <location>
        <begin position="323"/>
        <end position="339"/>
    </location>
</feature>
<feature type="transmembrane region" description="Helical" evidence="6">
    <location>
        <begin position="119"/>
        <end position="142"/>
    </location>
</feature>
<dbReference type="PANTHER" id="PTHR43826:SF6">
    <property type="entry name" value="GLYCEROL-3-PHOSPHATE TRANSPORTER"/>
    <property type="match status" value="1"/>
</dbReference>
<feature type="transmembrane region" description="Helical" evidence="6">
    <location>
        <begin position="96"/>
        <end position="113"/>
    </location>
</feature>
<accession>A0A8H9QW24</accession>
<feature type="transmembrane region" description="Helical" evidence="6">
    <location>
        <begin position="188"/>
        <end position="208"/>
    </location>
</feature>
<dbReference type="SUPFAM" id="SSF103473">
    <property type="entry name" value="MFS general substrate transporter"/>
    <property type="match status" value="1"/>
</dbReference>
<dbReference type="InterPro" id="IPR051337">
    <property type="entry name" value="OPA_Antiporter"/>
</dbReference>
<feature type="transmembrane region" description="Helical" evidence="6">
    <location>
        <begin position="345"/>
        <end position="372"/>
    </location>
</feature>
<evidence type="ECO:0000256" key="1">
    <source>
        <dbReference type="ARBA" id="ARBA00004651"/>
    </source>
</evidence>
<keyword evidence="5 6" id="KW-0472">Membrane</keyword>
<feature type="transmembrane region" description="Helical" evidence="6">
    <location>
        <begin position="384"/>
        <end position="404"/>
    </location>
</feature>
<protein>
    <submittedName>
        <fullName evidence="8">MFS transporter</fullName>
    </submittedName>
</protein>
<dbReference type="PROSITE" id="PS50850">
    <property type="entry name" value="MFS"/>
    <property type="match status" value="1"/>
</dbReference>
<reference evidence="8" key="2">
    <citation type="submission" date="2020-07" db="EMBL/GenBank/DDBJ databases">
        <authorList>
            <consortium name="NCBI Pathogen Detection Project"/>
        </authorList>
    </citation>
    <scope>NUCLEOTIDE SEQUENCE</scope>
    <source>
        <strain evidence="8">C8</strain>
    </source>
</reference>
<evidence type="ECO:0000256" key="3">
    <source>
        <dbReference type="ARBA" id="ARBA00022692"/>
    </source>
</evidence>
<organism evidence="8 9">
    <name type="scientific">Clostridium perfringens</name>
    <dbReference type="NCBI Taxonomy" id="1502"/>
    <lineage>
        <taxon>Bacteria</taxon>
        <taxon>Bacillati</taxon>
        <taxon>Bacillota</taxon>
        <taxon>Clostridia</taxon>
        <taxon>Eubacteriales</taxon>
        <taxon>Clostridiaceae</taxon>
        <taxon>Clostridium</taxon>
    </lineage>
</organism>
<dbReference type="AlphaFoldDB" id="A0A8H9QW24"/>
<feature type="transmembrane region" description="Helical" evidence="6">
    <location>
        <begin position="291"/>
        <end position="311"/>
    </location>
</feature>
<comment type="subcellular location">
    <subcellularLocation>
        <location evidence="1">Cell membrane</location>
        <topology evidence="1">Multi-pass membrane protein</topology>
    </subcellularLocation>
</comment>
<sequence>MISFLQPAPAKELIPEDKVKETYKNYRIRVFLMIILGYMCFYLVRKNFSMSAPLLITNLHFSKAEIGLINSAFAISYGLSKFVLGTLADKSNVKKFLMLGLLASAAVNIGLAFSTQVWMFVILMIFNGIFQSMGAPACHIVIGKWFKKDQRGLVMSTWNTSHNIGGGLVGPLSAMALFTFGANNYKSLFLVPAVIAVVIALIILVIGSDTPESVGLPKIKDASHDEEKHSEEVNSKNLSMTDIMFKYVLKNKYVWILAITNIFIYIVRQGMVDWIPVYLTQAKMFSFDDSSWAMFLFEYAAIPSTILIGWLSDKVFKGNRAPLGIICMLGVFAAVFAYWKTDNLLVTMIAVAFVGCFIYGPAMLVNLSLIDLVPKFVVGSADGFAGLTAYLVGQFSANFVIGLIADSYGWNGAFTFILIGALFALLGLVILQITVSINKKKI</sequence>
<evidence type="ECO:0000313" key="8">
    <source>
        <dbReference type="EMBL" id="HAT4307255.1"/>
    </source>
</evidence>
<comment type="caution">
    <text evidence="8">The sequence shown here is derived from an EMBL/GenBank/DDBJ whole genome shotgun (WGS) entry which is preliminary data.</text>
</comment>
<dbReference type="InterPro" id="IPR036259">
    <property type="entry name" value="MFS_trans_sf"/>
</dbReference>
<dbReference type="CDD" id="cd17345">
    <property type="entry name" value="MFS_GlpT"/>
    <property type="match status" value="1"/>
</dbReference>
<evidence type="ECO:0000256" key="2">
    <source>
        <dbReference type="ARBA" id="ARBA00022448"/>
    </source>
</evidence>
<proteinExistence type="predicted"/>
<dbReference type="GO" id="GO:0035435">
    <property type="term" value="P:phosphate ion transmembrane transport"/>
    <property type="evidence" value="ECO:0007669"/>
    <property type="project" value="TreeGrafter"/>
</dbReference>
<evidence type="ECO:0000256" key="4">
    <source>
        <dbReference type="ARBA" id="ARBA00022989"/>
    </source>
</evidence>
<dbReference type="InterPro" id="IPR000849">
    <property type="entry name" value="Sugar_P_transporter"/>
</dbReference>
<reference evidence="8" key="1">
    <citation type="journal article" date="2018" name="Genome Biol.">
        <title>SKESA: strategic k-mer extension for scrupulous assemblies.</title>
        <authorList>
            <person name="Souvorov A."/>
            <person name="Agarwala R."/>
            <person name="Lipman D.J."/>
        </authorList>
    </citation>
    <scope>NUCLEOTIDE SEQUENCE</scope>
    <source>
        <strain evidence="8">C8</strain>
    </source>
</reference>
<evidence type="ECO:0000256" key="6">
    <source>
        <dbReference type="SAM" id="Phobius"/>
    </source>
</evidence>
<dbReference type="InterPro" id="IPR011701">
    <property type="entry name" value="MFS"/>
</dbReference>
<feature type="transmembrane region" description="Helical" evidence="6">
    <location>
        <begin position="253"/>
        <end position="271"/>
    </location>
</feature>
<evidence type="ECO:0000259" key="7">
    <source>
        <dbReference type="PROSITE" id="PS50850"/>
    </source>
</evidence>
<dbReference type="Gene3D" id="1.20.1250.20">
    <property type="entry name" value="MFS general substrate transporter like domains"/>
    <property type="match status" value="2"/>
</dbReference>
<name>A0A8H9QW24_CLOPF</name>
<feature type="transmembrane region" description="Helical" evidence="6">
    <location>
        <begin position="163"/>
        <end position="182"/>
    </location>
</feature>
<evidence type="ECO:0000256" key="5">
    <source>
        <dbReference type="ARBA" id="ARBA00023136"/>
    </source>
</evidence>
<gene>
    <name evidence="8" type="ORF">I9080_001022</name>
</gene>
<dbReference type="NCBIfam" id="TIGR00881">
    <property type="entry name" value="2A0104"/>
    <property type="match status" value="1"/>
</dbReference>
<dbReference type="InterPro" id="IPR020846">
    <property type="entry name" value="MFS_dom"/>
</dbReference>
<dbReference type="GO" id="GO:0061513">
    <property type="term" value="F:glucose 6-phosphate:phosphate antiporter activity"/>
    <property type="evidence" value="ECO:0007669"/>
    <property type="project" value="TreeGrafter"/>
</dbReference>
<dbReference type="PANTHER" id="PTHR43826">
    <property type="entry name" value="GLUCOSE-6-PHOSPHATE EXCHANGER SLC37A4"/>
    <property type="match status" value="1"/>
</dbReference>
<dbReference type="Proteomes" id="UP000859547">
    <property type="component" value="Unassembled WGS sequence"/>
</dbReference>
<evidence type="ECO:0000313" key="9">
    <source>
        <dbReference type="Proteomes" id="UP000859547"/>
    </source>
</evidence>
<dbReference type="PIRSF" id="PIRSF002808">
    <property type="entry name" value="Hexose_phosphate_transp"/>
    <property type="match status" value="1"/>
</dbReference>
<feature type="domain" description="Major facilitator superfamily (MFS) profile" evidence="7">
    <location>
        <begin position="30"/>
        <end position="438"/>
    </location>
</feature>
<keyword evidence="3 6" id="KW-0812">Transmembrane</keyword>
<feature type="transmembrane region" description="Helical" evidence="6">
    <location>
        <begin position="410"/>
        <end position="431"/>
    </location>
</feature>
<dbReference type="Pfam" id="PF07690">
    <property type="entry name" value="MFS_1"/>
    <property type="match status" value="1"/>
</dbReference>
<keyword evidence="2" id="KW-0813">Transport</keyword>
<dbReference type="EMBL" id="DACTCB010000003">
    <property type="protein sequence ID" value="HAT4307255.1"/>
    <property type="molecule type" value="Genomic_DNA"/>
</dbReference>
<dbReference type="GO" id="GO:0005886">
    <property type="term" value="C:plasma membrane"/>
    <property type="evidence" value="ECO:0007669"/>
    <property type="project" value="UniProtKB-SubCell"/>
</dbReference>
<feature type="transmembrane region" description="Helical" evidence="6">
    <location>
        <begin position="64"/>
        <end position="84"/>
    </location>
</feature>
<keyword evidence="4 6" id="KW-1133">Transmembrane helix</keyword>